<accession>A0A2W5ACB1</accession>
<feature type="transmembrane region" description="Helical" evidence="1">
    <location>
        <begin position="56"/>
        <end position="73"/>
    </location>
</feature>
<protein>
    <submittedName>
        <fullName evidence="3">Uncharacterized protein</fullName>
    </submittedName>
</protein>
<dbReference type="AlphaFoldDB" id="A0A2W5ACB1"/>
<evidence type="ECO:0000256" key="2">
    <source>
        <dbReference type="SAM" id="SignalP"/>
    </source>
</evidence>
<feature type="transmembrane region" description="Helical" evidence="1">
    <location>
        <begin position="137"/>
        <end position="157"/>
    </location>
</feature>
<name>A0A2W5ACB1_9SPHN</name>
<keyword evidence="1" id="KW-1133">Transmembrane helix</keyword>
<reference evidence="3 4" key="1">
    <citation type="submission" date="2017-08" db="EMBL/GenBank/DDBJ databases">
        <title>Infants hospitalized years apart are colonized by the same room-sourced microbial strains.</title>
        <authorList>
            <person name="Brooks B."/>
            <person name="Olm M.R."/>
            <person name="Firek B.A."/>
            <person name="Baker R."/>
            <person name="Thomas B.C."/>
            <person name="Morowitz M.J."/>
            <person name="Banfield J.F."/>
        </authorList>
    </citation>
    <scope>NUCLEOTIDE SEQUENCE [LARGE SCALE GENOMIC DNA]</scope>
    <source>
        <strain evidence="3">S2_018_000_R2_101</strain>
    </source>
</reference>
<evidence type="ECO:0000256" key="1">
    <source>
        <dbReference type="SAM" id="Phobius"/>
    </source>
</evidence>
<sequence length="167" mass="16720">MLLTSLLLALASSLSALAPYPYALNASAPVLFGSISLALLIGAGVAIALRNSVGTPMIAITSAVLSVIAVVIVNGNPQWGLAGLFLLVLLSGLAFLSGALRALEASALNSLIGMFLPLIIAAAAFTVIAPIAAKSNALALCSVATSALSVVTAAFTLRVRHRAVQDG</sequence>
<keyword evidence="1" id="KW-0812">Transmembrane</keyword>
<feature type="transmembrane region" description="Helical" evidence="1">
    <location>
        <begin position="111"/>
        <end position="131"/>
    </location>
</feature>
<feature type="transmembrane region" description="Helical" evidence="1">
    <location>
        <begin position="79"/>
        <end position="99"/>
    </location>
</feature>
<feature type="signal peptide" evidence="2">
    <location>
        <begin position="1"/>
        <end position="18"/>
    </location>
</feature>
<dbReference type="EMBL" id="QFNN01000018">
    <property type="protein sequence ID" value="PZO90906.1"/>
    <property type="molecule type" value="Genomic_DNA"/>
</dbReference>
<dbReference type="Proteomes" id="UP000249066">
    <property type="component" value="Unassembled WGS sequence"/>
</dbReference>
<keyword evidence="1" id="KW-0472">Membrane</keyword>
<organism evidence="3 4">
    <name type="scientific">Sphingomonas sanxanigenens</name>
    <dbReference type="NCBI Taxonomy" id="397260"/>
    <lineage>
        <taxon>Bacteria</taxon>
        <taxon>Pseudomonadati</taxon>
        <taxon>Pseudomonadota</taxon>
        <taxon>Alphaproteobacteria</taxon>
        <taxon>Sphingomonadales</taxon>
        <taxon>Sphingomonadaceae</taxon>
        <taxon>Sphingomonas</taxon>
    </lineage>
</organism>
<evidence type="ECO:0000313" key="4">
    <source>
        <dbReference type="Proteomes" id="UP000249066"/>
    </source>
</evidence>
<keyword evidence="2" id="KW-0732">Signal</keyword>
<evidence type="ECO:0000313" key="3">
    <source>
        <dbReference type="EMBL" id="PZO90906.1"/>
    </source>
</evidence>
<comment type="caution">
    <text evidence="3">The sequence shown here is derived from an EMBL/GenBank/DDBJ whole genome shotgun (WGS) entry which is preliminary data.</text>
</comment>
<proteinExistence type="predicted"/>
<feature type="transmembrane region" description="Helical" evidence="1">
    <location>
        <begin position="31"/>
        <end position="49"/>
    </location>
</feature>
<feature type="chain" id="PRO_5016104582" evidence="2">
    <location>
        <begin position="19"/>
        <end position="167"/>
    </location>
</feature>
<gene>
    <name evidence="3" type="ORF">DI623_05200</name>
</gene>